<reference evidence="1 2" key="1">
    <citation type="submission" date="2016-03" db="EMBL/GenBank/DDBJ databases">
        <authorList>
            <person name="Heylen K."/>
            <person name="De Vos P."/>
            <person name="Vekeman B."/>
        </authorList>
    </citation>
    <scope>NUCLEOTIDE SEQUENCE [LARGE SCALE GENOMIC DNA]</scope>
    <source>
        <strain evidence="1 2">R-49807</strain>
    </source>
</reference>
<gene>
    <name evidence="1" type="ORF">A1356_01260</name>
</gene>
<keyword evidence="2" id="KW-1185">Reference proteome</keyword>
<accession>A0AA91DB60</accession>
<dbReference type="AlphaFoldDB" id="A0AA91DB60"/>
<dbReference type="EMBL" id="LUUL01000091">
    <property type="protein sequence ID" value="OAI24366.1"/>
    <property type="molecule type" value="Genomic_DNA"/>
</dbReference>
<evidence type="ECO:0000313" key="2">
    <source>
        <dbReference type="Proteomes" id="UP000077734"/>
    </source>
</evidence>
<dbReference type="RefSeq" id="WP_157204500.1">
    <property type="nucleotide sequence ID" value="NZ_LUUL01000091.1"/>
</dbReference>
<dbReference type="Proteomes" id="UP000077734">
    <property type="component" value="Unassembled WGS sequence"/>
</dbReference>
<protein>
    <submittedName>
        <fullName evidence="1">Uncharacterized protein</fullName>
    </submittedName>
</protein>
<name>A0AA91DB60_9GAMM</name>
<proteinExistence type="predicted"/>
<comment type="caution">
    <text evidence="1">The sequence shown here is derived from an EMBL/GenBank/DDBJ whole genome shotgun (WGS) entry which is preliminary data.</text>
</comment>
<evidence type="ECO:0000313" key="1">
    <source>
        <dbReference type="EMBL" id="OAI24366.1"/>
    </source>
</evidence>
<sequence>MSEYLSTSALSEAVSSLKLVIENLALVENDVYRWKWIVIALHNSMQNIMVSALKQGNGFHSMRKDSYKRWIEAYNNNQTLPPIKLANFLELYKRIKKKCIMECYIDSRAYTPKQENTESVKKLDTIRNRFIHFELDVWSLEVAGMPKLCLHCMDVIRFLVFESGNILISDETQRVNLQNTVLQTIRMFEHLDT</sequence>
<organism evidence="1 2">
    <name type="scientific">Methylomonas koyamae</name>
    <dbReference type="NCBI Taxonomy" id="702114"/>
    <lineage>
        <taxon>Bacteria</taxon>
        <taxon>Pseudomonadati</taxon>
        <taxon>Pseudomonadota</taxon>
        <taxon>Gammaproteobacteria</taxon>
        <taxon>Methylococcales</taxon>
        <taxon>Methylococcaceae</taxon>
        <taxon>Methylomonas</taxon>
    </lineage>
</organism>